<evidence type="ECO:0000313" key="1">
    <source>
        <dbReference type="EMBL" id="EGW05690.1"/>
    </source>
</evidence>
<name>G3HLA9_CRIGR</name>
<reference evidence="2" key="1">
    <citation type="journal article" date="2011" name="Nat. Biotechnol.">
        <title>The genomic sequence of the Chinese hamster ovary (CHO)-K1 cell line.</title>
        <authorList>
            <person name="Xu X."/>
            <person name="Nagarajan H."/>
            <person name="Lewis N.E."/>
            <person name="Pan S."/>
            <person name="Cai Z."/>
            <person name="Liu X."/>
            <person name="Chen W."/>
            <person name="Xie M."/>
            <person name="Wang W."/>
            <person name="Hammond S."/>
            <person name="Andersen M.R."/>
            <person name="Neff N."/>
            <person name="Passarelli B."/>
            <person name="Koh W."/>
            <person name="Fan H.C."/>
            <person name="Wang J."/>
            <person name="Gui Y."/>
            <person name="Lee K.H."/>
            <person name="Betenbaugh M.J."/>
            <person name="Quake S.R."/>
            <person name="Famili I."/>
            <person name="Palsson B.O."/>
            <person name="Wang J."/>
        </authorList>
    </citation>
    <scope>NUCLEOTIDE SEQUENCE [LARGE SCALE GENOMIC DNA]</scope>
    <source>
        <strain evidence="2">CHO K1 cell line</strain>
    </source>
</reference>
<protein>
    <submittedName>
        <fullName evidence="1">Uncharacterized protein</fullName>
    </submittedName>
</protein>
<proteinExistence type="predicted"/>
<dbReference type="InParanoid" id="G3HLA9"/>
<gene>
    <name evidence="1" type="ORF">I79_011495</name>
</gene>
<accession>G3HLA9</accession>
<dbReference type="EMBL" id="JH000483">
    <property type="protein sequence ID" value="EGW05690.1"/>
    <property type="molecule type" value="Genomic_DNA"/>
</dbReference>
<sequence>MLSCLPQPASRENSTLIFQGLTISYRKELLQLDSVGLVFCFERRLSLLLRMTLNF</sequence>
<evidence type="ECO:0000313" key="2">
    <source>
        <dbReference type="Proteomes" id="UP000001075"/>
    </source>
</evidence>
<organism evidence="1 2">
    <name type="scientific">Cricetulus griseus</name>
    <name type="common">Chinese hamster</name>
    <name type="synonym">Cricetulus barabensis griseus</name>
    <dbReference type="NCBI Taxonomy" id="10029"/>
    <lineage>
        <taxon>Eukaryota</taxon>
        <taxon>Metazoa</taxon>
        <taxon>Chordata</taxon>
        <taxon>Craniata</taxon>
        <taxon>Vertebrata</taxon>
        <taxon>Euteleostomi</taxon>
        <taxon>Mammalia</taxon>
        <taxon>Eutheria</taxon>
        <taxon>Euarchontoglires</taxon>
        <taxon>Glires</taxon>
        <taxon>Rodentia</taxon>
        <taxon>Myomorpha</taxon>
        <taxon>Muroidea</taxon>
        <taxon>Cricetidae</taxon>
        <taxon>Cricetinae</taxon>
        <taxon>Cricetulus</taxon>
    </lineage>
</organism>
<dbReference type="Proteomes" id="UP000001075">
    <property type="component" value="Unassembled WGS sequence"/>
</dbReference>
<dbReference type="AlphaFoldDB" id="G3HLA9"/>